<evidence type="ECO:0000313" key="1">
    <source>
        <dbReference type="EMBL" id="MBB4928242.1"/>
    </source>
</evidence>
<dbReference type="Proteomes" id="UP000540506">
    <property type="component" value="Unassembled WGS sequence"/>
</dbReference>
<keyword evidence="2" id="KW-1185">Reference proteome</keyword>
<protein>
    <submittedName>
        <fullName evidence="1">Uncharacterized protein</fullName>
    </submittedName>
</protein>
<organism evidence="1 2">
    <name type="scientific">Kitasatospora kifunensis</name>
    <name type="common">Streptomyces kifunensis</name>
    <dbReference type="NCBI Taxonomy" id="58351"/>
    <lineage>
        <taxon>Bacteria</taxon>
        <taxon>Bacillati</taxon>
        <taxon>Actinomycetota</taxon>
        <taxon>Actinomycetes</taxon>
        <taxon>Kitasatosporales</taxon>
        <taxon>Streptomycetaceae</taxon>
        <taxon>Kitasatospora</taxon>
    </lineage>
</organism>
<comment type="caution">
    <text evidence="1">The sequence shown here is derived from an EMBL/GenBank/DDBJ whole genome shotgun (WGS) entry which is preliminary data.</text>
</comment>
<dbReference type="AlphaFoldDB" id="A0A7W7VYZ4"/>
<reference evidence="1 2" key="1">
    <citation type="submission" date="2020-08" db="EMBL/GenBank/DDBJ databases">
        <title>Sequencing the genomes of 1000 actinobacteria strains.</title>
        <authorList>
            <person name="Klenk H.-P."/>
        </authorList>
    </citation>
    <scope>NUCLEOTIDE SEQUENCE [LARGE SCALE GENOMIC DNA]</scope>
    <source>
        <strain evidence="1 2">DSM 41654</strain>
    </source>
</reference>
<gene>
    <name evidence="1" type="ORF">FHR34_007337</name>
</gene>
<proteinExistence type="predicted"/>
<name>A0A7W7VYZ4_KITKI</name>
<evidence type="ECO:0000313" key="2">
    <source>
        <dbReference type="Proteomes" id="UP000540506"/>
    </source>
</evidence>
<accession>A0A7W7VYZ4</accession>
<dbReference type="EMBL" id="JACHJV010000002">
    <property type="protein sequence ID" value="MBB4928242.1"/>
    <property type="molecule type" value="Genomic_DNA"/>
</dbReference>
<sequence length="177" mass="18769">MSVGGQPWAQALTEDLEPALDLAGAGPVLTTPTTTHADQQGVLSLRRLIEQHTRWFQGHMTAIRHVPRTRGARTIPHMASIEIILHPLAPRPLVLPWSIVFHASLVVMVHQMIGSGPDAALGGDPTARAEATARWYILSLAPNLAAVTSTACAPLTCPGCDQSSSAISRSPPTTLPT</sequence>